<organism evidence="5 6">
    <name type="scientific">Mya arenaria</name>
    <name type="common">Soft-shell clam</name>
    <dbReference type="NCBI Taxonomy" id="6604"/>
    <lineage>
        <taxon>Eukaryota</taxon>
        <taxon>Metazoa</taxon>
        <taxon>Spiralia</taxon>
        <taxon>Lophotrochozoa</taxon>
        <taxon>Mollusca</taxon>
        <taxon>Bivalvia</taxon>
        <taxon>Autobranchia</taxon>
        <taxon>Heteroconchia</taxon>
        <taxon>Euheterodonta</taxon>
        <taxon>Imparidentia</taxon>
        <taxon>Neoheterodontei</taxon>
        <taxon>Myida</taxon>
        <taxon>Myoidea</taxon>
        <taxon>Myidae</taxon>
        <taxon>Mya</taxon>
    </lineage>
</organism>
<dbReference type="SMART" id="SM00034">
    <property type="entry name" value="CLECT"/>
    <property type="match status" value="1"/>
</dbReference>
<reference evidence="5" key="1">
    <citation type="submission" date="2022-11" db="EMBL/GenBank/DDBJ databases">
        <title>Centuries of genome instability and evolution in soft-shell clam transmissible cancer (bioRxiv).</title>
        <authorList>
            <person name="Hart S.F.M."/>
            <person name="Yonemitsu M.A."/>
            <person name="Giersch R.M."/>
            <person name="Beal B.F."/>
            <person name="Arriagada G."/>
            <person name="Davis B.W."/>
            <person name="Ostrander E.A."/>
            <person name="Goff S.P."/>
            <person name="Metzger M.J."/>
        </authorList>
    </citation>
    <scope>NUCLEOTIDE SEQUENCE</scope>
    <source>
        <strain evidence="5">MELC-2E11</strain>
        <tissue evidence="5">Siphon/mantle</tissue>
    </source>
</reference>
<keyword evidence="3" id="KW-0472">Membrane</keyword>
<keyword evidence="6" id="KW-1185">Reference proteome</keyword>
<gene>
    <name evidence="5" type="ORF">MAR_021815</name>
</gene>
<dbReference type="PROSITE" id="PS50041">
    <property type="entry name" value="C_TYPE_LECTIN_2"/>
    <property type="match status" value="1"/>
</dbReference>
<evidence type="ECO:0000313" key="6">
    <source>
        <dbReference type="Proteomes" id="UP001164746"/>
    </source>
</evidence>
<dbReference type="InterPro" id="IPR016187">
    <property type="entry name" value="CTDL_fold"/>
</dbReference>
<feature type="transmembrane region" description="Helical" evidence="3">
    <location>
        <begin position="240"/>
        <end position="261"/>
    </location>
</feature>
<evidence type="ECO:0000313" key="5">
    <source>
        <dbReference type="EMBL" id="WAR06446.1"/>
    </source>
</evidence>
<keyword evidence="3" id="KW-1133">Transmembrane helix</keyword>
<dbReference type="Proteomes" id="UP001164746">
    <property type="component" value="Chromosome 5"/>
</dbReference>
<dbReference type="PROSITE" id="PS00615">
    <property type="entry name" value="C_TYPE_LECTIN_1"/>
    <property type="match status" value="1"/>
</dbReference>
<dbReference type="Pfam" id="PF00059">
    <property type="entry name" value="Lectin_C"/>
    <property type="match status" value="1"/>
</dbReference>
<proteinExistence type="predicted"/>
<evidence type="ECO:0000259" key="4">
    <source>
        <dbReference type="PROSITE" id="PS50041"/>
    </source>
</evidence>
<dbReference type="InterPro" id="IPR016186">
    <property type="entry name" value="C-type_lectin-like/link_sf"/>
</dbReference>
<dbReference type="EMBL" id="CP111016">
    <property type="protein sequence ID" value="WAR06446.1"/>
    <property type="molecule type" value="Genomic_DNA"/>
</dbReference>
<sequence length="302" mass="32679">PPGTSTLNPGGYCANITWQQFGNKCYFLDLQSAFTWANAEQQCKGRGMELASVMSMNEEKFILQLVDNHELTNADVWLGFRRADNYFSWTDSSPTSYIHWRSAPTRTSGSDCVYMHDGDGTWDNTDCTTKKGFICKTAKLPATSPQPTTTPIKTLSTQPPPKLSSSAQPSKALTSSAPISTTQVRKQSSRSQSPVTSFTPGNGIKTPPPSSKTGAHIPSASELQNQQLPNLPPDMSSGSVAGIIVGILVLLTVICLVLIILKRQSGGQMFQFAKFANGDSGFDNATYDRSIDSVQINGSMTY</sequence>
<evidence type="ECO:0000256" key="3">
    <source>
        <dbReference type="SAM" id="Phobius"/>
    </source>
</evidence>
<feature type="non-terminal residue" evidence="5">
    <location>
        <position position="302"/>
    </location>
</feature>
<accession>A0ABY7EH13</accession>
<feature type="compositionally biased region" description="Polar residues" evidence="2">
    <location>
        <begin position="143"/>
        <end position="200"/>
    </location>
</feature>
<dbReference type="SUPFAM" id="SSF56436">
    <property type="entry name" value="C-type lectin-like"/>
    <property type="match status" value="1"/>
</dbReference>
<dbReference type="CDD" id="cd00037">
    <property type="entry name" value="CLECT"/>
    <property type="match status" value="1"/>
</dbReference>
<name>A0ABY7EH13_MYAAR</name>
<feature type="region of interest" description="Disordered" evidence="2">
    <location>
        <begin position="140"/>
        <end position="217"/>
    </location>
</feature>
<keyword evidence="1" id="KW-1015">Disulfide bond</keyword>
<keyword evidence="3" id="KW-0812">Transmembrane</keyword>
<feature type="domain" description="C-type lectin" evidence="4">
    <location>
        <begin position="21"/>
        <end position="136"/>
    </location>
</feature>
<dbReference type="InterPro" id="IPR050111">
    <property type="entry name" value="C-type_lectin/snaclec_domain"/>
</dbReference>
<dbReference type="Gene3D" id="3.10.100.10">
    <property type="entry name" value="Mannose-Binding Protein A, subunit A"/>
    <property type="match status" value="1"/>
</dbReference>
<protein>
    <submittedName>
        <fullName evidence="5">MRC1-like protein</fullName>
    </submittedName>
</protein>
<dbReference type="InterPro" id="IPR001304">
    <property type="entry name" value="C-type_lectin-like"/>
</dbReference>
<dbReference type="PANTHER" id="PTHR22803">
    <property type="entry name" value="MANNOSE, PHOSPHOLIPASE, LECTIN RECEPTOR RELATED"/>
    <property type="match status" value="1"/>
</dbReference>
<evidence type="ECO:0000256" key="2">
    <source>
        <dbReference type="SAM" id="MobiDB-lite"/>
    </source>
</evidence>
<dbReference type="InterPro" id="IPR018378">
    <property type="entry name" value="C-type_lectin_CS"/>
</dbReference>
<evidence type="ECO:0000256" key="1">
    <source>
        <dbReference type="ARBA" id="ARBA00023157"/>
    </source>
</evidence>